<dbReference type="InterPro" id="IPR031964">
    <property type="entry name" value="CARD_dom"/>
</dbReference>
<protein>
    <submittedName>
        <fullName evidence="8">Caspase recruitment domain-containing protein</fullName>
    </submittedName>
</protein>
<keyword evidence="2" id="KW-0597">Phosphoprotein</keyword>
<dbReference type="WBParaSite" id="PSAMB.scaffold4289size15095.g23970.t1">
    <property type="protein sequence ID" value="PSAMB.scaffold4289size15095.g23970.t1"/>
    <property type="gene ID" value="PSAMB.scaffold4289size15095.g23970"/>
</dbReference>
<dbReference type="AlphaFoldDB" id="A0A914WJB6"/>
<name>A0A914WJB6_9BILA</name>
<dbReference type="GO" id="GO:0045087">
    <property type="term" value="P:innate immune response"/>
    <property type="evidence" value="ECO:0007669"/>
    <property type="project" value="UniProtKB-KW"/>
</dbReference>
<dbReference type="GO" id="GO:0005737">
    <property type="term" value="C:cytoplasm"/>
    <property type="evidence" value="ECO:0007669"/>
    <property type="project" value="UniProtKB-ARBA"/>
</dbReference>
<keyword evidence="5" id="KW-0391">Immunity</keyword>
<accession>A0A914WJB6</accession>
<evidence type="ECO:0000256" key="3">
    <source>
        <dbReference type="ARBA" id="ARBA00022588"/>
    </source>
</evidence>
<evidence type="ECO:0000256" key="1">
    <source>
        <dbReference type="ARBA" id="ARBA00022499"/>
    </source>
</evidence>
<dbReference type="Pfam" id="PF16739">
    <property type="entry name" value="CARD_2"/>
    <property type="match status" value="1"/>
</dbReference>
<proteinExistence type="predicted"/>
<dbReference type="SUPFAM" id="SSF47986">
    <property type="entry name" value="DEATH domain"/>
    <property type="match status" value="1"/>
</dbReference>
<evidence type="ECO:0000256" key="2">
    <source>
        <dbReference type="ARBA" id="ARBA00022553"/>
    </source>
</evidence>
<keyword evidence="4" id="KW-0832">Ubl conjugation</keyword>
<evidence type="ECO:0000256" key="5">
    <source>
        <dbReference type="ARBA" id="ARBA00022859"/>
    </source>
</evidence>
<keyword evidence="1" id="KW-1017">Isopeptide bond</keyword>
<evidence type="ECO:0000259" key="6">
    <source>
        <dbReference type="Pfam" id="PF16739"/>
    </source>
</evidence>
<dbReference type="CDD" id="cd01671">
    <property type="entry name" value="CARD"/>
    <property type="match status" value="1"/>
</dbReference>
<dbReference type="Proteomes" id="UP000887566">
    <property type="component" value="Unplaced"/>
</dbReference>
<evidence type="ECO:0000313" key="7">
    <source>
        <dbReference type="Proteomes" id="UP000887566"/>
    </source>
</evidence>
<dbReference type="Gene3D" id="1.10.533.10">
    <property type="entry name" value="Death Domain, Fas"/>
    <property type="match status" value="1"/>
</dbReference>
<evidence type="ECO:0000313" key="8">
    <source>
        <dbReference type="WBParaSite" id="PSAMB.scaffold4289size15095.g23970.t1"/>
    </source>
</evidence>
<keyword evidence="3" id="KW-0399">Innate immunity</keyword>
<keyword evidence="7" id="KW-1185">Reference proteome</keyword>
<evidence type="ECO:0000256" key="4">
    <source>
        <dbReference type="ARBA" id="ARBA00022843"/>
    </source>
</evidence>
<feature type="domain" description="Caspase recruitment" evidence="6">
    <location>
        <begin position="1"/>
        <end position="88"/>
    </location>
</feature>
<sequence length="92" mass="10458">MDKKKLTAIQQHNAKLVDNMAPLLVIDKLTDALSVADVEKITETKGRREQVRELIAILFRKRDVLQLCEKFLAALDEVDDTHKSIADDIRST</sequence>
<dbReference type="InterPro" id="IPR011029">
    <property type="entry name" value="DEATH-like_dom_sf"/>
</dbReference>
<organism evidence="7 8">
    <name type="scientific">Plectus sambesii</name>
    <dbReference type="NCBI Taxonomy" id="2011161"/>
    <lineage>
        <taxon>Eukaryota</taxon>
        <taxon>Metazoa</taxon>
        <taxon>Ecdysozoa</taxon>
        <taxon>Nematoda</taxon>
        <taxon>Chromadorea</taxon>
        <taxon>Plectida</taxon>
        <taxon>Plectina</taxon>
        <taxon>Plectoidea</taxon>
        <taxon>Plectidae</taxon>
        <taxon>Plectus</taxon>
    </lineage>
</organism>
<reference evidence="8" key="1">
    <citation type="submission" date="2022-11" db="UniProtKB">
        <authorList>
            <consortium name="WormBaseParasite"/>
        </authorList>
    </citation>
    <scope>IDENTIFICATION</scope>
</reference>